<evidence type="ECO:0000313" key="3">
    <source>
        <dbReference type="Proteomes" id="UP000552097"/>
    </source>
</evidence>
<dbReference type="EMBL" id="JACHMO010000001">
    <property type="protein sequence ID" value="MBB5801036.1"/>
    <property type="molecule type" value="Genomic_DNA"/>
</dbReference>
<name>A0A7W9HFK6_9PSEU</name>
<dbReference type="Proteomes" id="UP000552097">
    <property type="component" value="Unassembled WGS sequence"/>
</dbReference>
<evidence type="ECO:0000256" key="1">
    <source>
        <dbReference type="SAM" id="MobiDB-lite"/>
    </source>
</evidence>
<accession>A0A7W9HFK6</accession>
<reference evidence="2 3" key="1">
    <citation type="submission" date="2020-08" db="EMBL/GenBank/DDBJ databases">
        <title>Sequencing the genomes of 1000 actinobacteria strains.</title>
        <authorList>
            <person name="Klenk H.-P."/>
        </authorList>
    </citation>
    <scope>NUCLEOTIDE SEQUENCE [LARGE SCALE GENOMIC DNA]</scope>
    <source>
        <strain evidence="2 3">DSM 45486</strain>
    </source>
</reference>
<protein>
    <submittedName>
        <fullName evidence="2">Uncharacterized protein</fullName>
    </submittedName>
</protein>
<dbReference type="AlphaFoldDB" id="A0A7W9HFK6"/>
<gene>
    <name evidence="2" type="ORF">F4560_000804</name>
</gene>
<organism evidence="2 3">
    <name type="scientific">Saccharothrix ecbatanensis</name>
    <dbReference type="NCBI Taxonomy" id="1105145"/>
    <lineage>
        <taxon>Bacteria</taxon>
        <taxon>Bacillati</taxon>
        <taxon>Actinomycetota</taxon>
        <taxon>Actinomycetes</taxon>
        <taxon>Pseudonocardiales</taxon>
        <taxon>Pseudonocardiaceae</taxon>
        <taxon>Saccharothrix</taxon>
    </lineage>
</organism>
<feature type="region of interest" description="Disordered" evidence="1">
    <location>
        <begin position="1"/>
        <end position="44"/>
    </location>
</feature>
<feature type="compositionally biased region" description="Acidic residues" evidence="1">
    <location>
        <begin position="33"/>
        <end position="44"/>
    </location>
</feature>
<dbReference type="RefSeq" id="WP_281391872.1">
    <property type="nucleotide sequence ID" value="NZ_JACHMO010000001.1"/>
</dbReference>
<keyword evidence="3" id="KW-1185">Reference proteome</keyword>
<comment type="caution">
    <text evidence="2">The sequence shown here is derived from an EMBL/GenBank/DDBJ whole genome shotgun (WGS) entry which is preliminary data.</text>
</comment>
<proteinExistence type="predicted"/>
<sequence length="44" mass="4833">MDETTFPVGDTDPDNATDRDSRTPPDQVAENPADADDSDEWLPL</sequence>
<evidence type="ECO:0000313" key="2">
    <source>
        <dbReference type="EMBL" id="MBB5801036.1"/>
    </source>
</evidence>